<dbReference type="NCBIfam" id="NF003814">
    <property type="entry name" value="PRK05406.1-3"/>
    <property type="match status" value="1"/>
</dbReference>
<dbReference type="EMBL" id="JBHSOZ010000008">
    <property type="protein sequence ID" value="MFC5713851.1"/>
    <property type="molecule type" value="Genomic_DNA"/>
</dbReference>
<dbReference type="Pfam" id="PF03746">
    <property type="entry name" value="LamB_YcsF"/>
    <property type="match status" value="1"/>
</dbReference>
<keyword evidence="1" id="KW-0547">Nucleotide-binding</keyword>
<keyword evidence="1" id="KW-0378">Hydrolase</keyword>
<evidence type="ECO:0000256" key="1">
    <source>
        <dbReference type="HAMAP-Rule" id="MF_00691"/>
    </source>
</evidence>
<keyword evidence="1" id="KW-0067">ATP-binding</keyword>
<dbReference type="CDD" id="cd10787">
    <property type="entry name" value="LamB_YcsF_like"/>
    <property type="match status" value="1"/>
</dbReference>
<evidence type="ECO:0000313" key="2">
    <source>
        <dbReference type="EMBL" id="MFC5713851.1"/>
    </source>
</evidence>
<comment type="subunit">
    <text evidence="1">Forms a complex composed of PxpA, PxpB and PxpC.</text>
</comment>
<dbReference type="PANTHER" id="PTHR30292">
    <property type="entry name" value="UNCHARACTERIZED PROTEIN YBGL-RELATED"/>
    <property type="match status" value="1"/>
</dbReference>
<dbReference type="InterPro" id="IPR011330">
    <property type="entry name" value="Glyco_hydro/deAcase_b/a-brl"/>
</dbReference>
<protein>
    <recommendedName>
        <fullName evidence="1">5-oxoprolinase subunit A</fullName>
        <shortName evidence="1">5-OPase subunit A</shortName>
        <ecNumber evidence="1">3.5.2.9</ecNumber>
    </recommendedName>
    <alternativeName>
        <fullName evidence="1">5-oxoprolinase (ATP-hydrolyzing) subunit A</fullName>
    </alternativeName>
</protein>
<gene>
    <name evidence="1" type="primary">pxpA</name>
    <name evidence="2" type="ORF">ACFPU1_13845</name>
</gene>
<keyword evidence="3" id="KW-1185">Reference proteome</keyword>
<organism evidence="2 3">
    <name type="scientific">Thalassorhabdus alkalitolerans</name>
    <dbReference type="NCBI Taxonomy" id="2282697"/>
    <lineage>
        <taxon>Bacteria</taxon>
        <taxon>Bacillati</taxon>
        <taxon>Bacillota</taxon>
        <taxon>Bacilli</taxon>
        <taxon>Bacillales</taxon>
        <taxon>Bacillaceae</taxon>
        <taxon>Thalassorhabdus</taxon>
    </lineage>
</organism>
<dbReference type="HAMAP" id="MF_00691">
    <property type="entry name" value="PxpA"/>
    <property type="match status" value="1"/>
</dbReference>
<dbReference type="NCBIfam" id="NF003816">
    <property type="entry name" value="PRK05406.1-5"/>
    <property type="match status" value="1"/>
</dbReference>
<comment type="catalytic activity">
    <reaction evidence="1">
        <text>5-oxo-L-proline + ATP + 2 H2O = L-glutamate + ADP + phosphate + H(+)</text>
        <dbReference type="Rhea" id="RHEA:10348"/>
        <dbReference type="ChEBI" id="CHEBI:15377"/>
        <dbReference type="ChEBI" id="CHEBI:15378"/>
        <dbReference type="ChEBI" id="CHEBI:29985"/>
        <dbReference type="ChEBI" id="CHEBI:30616"/>
        <dbReference type="ChEBI" id="CHEBI:43474"/>
        <dbReference type="ChEBI" id="CHEBI:58402"/>
        <dbReference type="ChEBI" id="CHEBI:456216"/>
        <dbReference type="EC" id="3.5.2.9"/>
    </reaction>
</comment>
<comment type="similarity">
    <text evidence="1">Belongs to the LamB/PxpA family.</text>
</comment>
<proteinExistence type="inferred from homology"/>
<accession>A0ABW0YNX3</accession>
<evidence type="ECO:0000313" key="3">
    <source>
        <dbReference type="Proteomes" id="UP001596142"/>
    </source>
</evidence>
<dbReference type="EC" id="3.5.2.9" evidence="1"/>
<dbReference type="InterPro" id="IPR005501">
    <property type="entry name" value="LamB/YcsF/PxpA-like"/>
</dbReference>
<dbReference type="RefSeq" id="WP_385942145.1">
    <property type="nucleotide sequence ID" value="NZ_JBHSOZ010000008.1"/>
</dbReference>
<reference evidence="3" key="1">
    <citation type="journal article" date="2019" name="Int. J. Syst. Evol. Microbiol.">
        <title>The Global Catalogue of Microorganisms (GCM) 10K type strain sequencing project: providing services to taxonomists for standard genome sequencing and annotation.</title>
        <authorList>
            <consortium name="The Broad Institute Genomics Platform"/>
            <consortium name="The Broad Institute Genome Sequencing Center for Infectious Disease"/>
            <person name="Wu L."/>
            <person name="Ma J."/>
        </authorList>
    </citation>
    <scope>NUCLEOTIDE SEQUENCE [LARGE SCALE GENOMIC DNA]</scope>
    <source>
        <strain evidence="3">CECT 7184</strain>
    </source>
</reference>
<dbReference type="PANTHER" id="PTHR30292:SF0">
    <property type="entry name" value="5-OXOPROLINASE SUBUNIT A"/>
    <property type="match status" value="1"/>
</dbReference>
<comment type="caution">
    <text evidence="2">The sequence shown here is derived from an EMBL/GenBank/DDBJ whole genome shotgun (WGS) entry which is preliminary data.</text>
</comment>
<name>A0ABW0YNX3_9BACI</name>
<comment type="function">
    <text evidence="1">Catalyzes the cleavage of 5-oxoproline to form L-glutamate coupled to the hydrolysis of ATP to ADP and inorganic phosphate.</text>
</comment>
<sequence length="256" mass="27912">MNYQVDLNSDLGESFGAYTIGQDEQVLEFVSSANVACGYHAGDYNVMDKTVKLAKEKGVGIGAHPGFPDLAGFGRRKMEMTPGEVHRLVTYQIGAIEAFCRVHQVSLQHVKPHGALFNIASVDTKTAEAIAEAVYDVNPSLILFGLAGGELITAGKRLGLRCANEVFADRTYLPDGTLTPRSNPEALIHSTEEAVERVIKMITKKQTEALDGTVIDLEADTICVHGDKPEALEFVKHVRKVFSENNITVQPIGEWK</sequence>
<dbReference type="SUPFAM" id="SSF88713">
    <property type="entry name" value="Glycoside hydrolase/deacetylase"/>
    <property type="match status" value="1"/>
</dbReference>
<dbReference type="Gene3D" id="3.20.20.370">
    <property type="entry name" value="Glycoside hydrolase/deacetylase"/>
    <property type="match status" value="1"/>
</dbReference>
<dbReference type="Proteomes" id="UP001596142">
    <property type="component" value="Unassembled WGS sequence"/>
</dbReference>